<dbReference type="PANTHER" id="PTHR12443:SF9">
    <property type="entry name" value="TRANSLOCATION PROTEIN SEC62"/>
    <property type="match status" value="1"/>
</dbReference>
<evidence type="ECO:0000256" key="2">
    <source>
        <dbReference type="ARBA" id="ARBA00010604"/>
    </source>
</evidence>
<keyword evidence="6" id="KW-0256">Endoplasmic reticulum</keyword>
<keyword evidence="10 12" id="KW-0472">Membrane</keyword>
<feature type="compositionally biased region" description="Basic and acidic residues" evidence="11">
    <location>
        <begin position="133"/>
        <end position="152"/>
    </location>
</feature>
<dbReference type="WBParaSite" id="PSAMB.scaffold272size59799.g4005.t1">
    <property type="protein sequence ID" value="PSAMB.scaffold272size59799.g4005.t1"/>
    <property type="gene ID" value="PSAMB.scaffold272size59799.g4005"/>
</dbReference>
<evidence type="ECO:0000256" key="11">
    <source>
        <dbReference type="SAM" id="MobiDB-lite"/>
    </source>
</evidence>
<name>A0A914VZN2_9BILA</name>
<evidence type="ECO:0000313" key="13">
    <source>
        <dbReference type="Proteomes" id="UP000887566"/>
    </source>
</evidence>
<evidence type="ECO:0000256" key="6">
    <source>
        <dbReference type="ARBA" id="ARBA00022824"/>
    </source>
</evidence>
<dbReference type="AlphaFoldDB" id="A0A914VZN2"/>
<dbReference type="Proteomes" id="UP000887566">
    <property type="component" value="Unplaced"/>
</dbReference>
<keyword evidence="7" id="KW-0653">Protein transport</keyword>
<comment type="similarity">
    <text evidence="2">Belongs to the SEC62 family.</text>
</comment>
<dbReference type="GO" id="GO:0031204">
    <property type="term" value="P:post-translational protein targeting to membrane, translocation"/>
    <property type="evidence" value="ECO:0007669"/>
    <property type="project" value="TreeGrafter"/>
</dbReference>
<keyword evidence="4" id="KW-0813">Transport</keyword>
<evidence type="ECO:0000256" key="8">
    <source>
        <dbReference type="ARBA" id="ARBA00022989"/>
    </source>
</evidence>
<feature type="region of interest" description="Disordered" evidence="11">
    <location>
        <begin position="121"/>
        <end position="152"/>
    </location>
</feature>
<protein>
    <recommendedName>
        <fullName evidence="3">Translocation protein SEC62</fullName>
    </recommendedName>
</protein>
<accession>A0A914VZN2</accession>
<feature type="transmembrane region" description="Helical" evidence="12">
    <location>
        <begin position="44"/>
        <end position="65"/>
    </location>
</feature>
<comment type="subcellular location">
    <subcellularLocation>
        <location evidence="1">Endoplasmic reticulum membrane</location>
        <topology evidence="1">Multi-pass membrane protein</topology>
    </subcellularLocation>
</comment>
<organism evidence="13 14">
    <name type="scientific">Plectus sambesii</name>
    <dbReference type="NCBI Taxonomy" id="2011161"/>
    <lineage>
        <taxon>Eukaryota</taxon>
        <taxon>Metazoa</taxon>
        <taxon>Ecdysozoa</taxon>
        <taxon>Nematoda</taxon>
        <taxon>Chromadorea</taxon>
        <taxon>Plectida</taxon>
        <taxon>Plectina</taxon>
        <taxon>Plectoidea</taxon>
        <taxon>Plectidae</taxon>
        <taxon>Plectus</taxon>
    </lineage>
</organism>
<feature type="transmembrane region" description="Helical" evidence="12">
    <location>
        <begin position="21"/>
        <end position="38"/>
    </location>
</feature>
<keyword evidence="9" id="KW-0811">Translocation</keyword>
<sequence>MFIIACNAAHDFLCDLTSSKAFFLSLLIFAIITFPYLPLWSRGAAFVTCTIGVVCISALLSIHLLRLASFAVFWSLTLGKHHFWWLPNLTADCCFSDSFKPLYSHETGNFWLFGKPLPSAESKINSQTAHSQQAEHDNKDRELGDGKKTHLD</sequence>
<keyword evidence="8 12" id="KW-1133">Transmembrane helix</keyword>
<reference evidence="14" key="1">
    <citation type="submission" date="2022-11" db="UniProtKB">
        <authorList>
            <consortium name="WormBaseParasite"/>
        </authorList>
    </citation>
    <scope>IDENTIFICATION</scope>
</reference>
<evidence type="ECO:0000256" key="3">
    <source>
        <dbReference type="ARBA" id="ARBA00021257"/>
    </source>
</evidence>
<evidence type="ECO:0000256" key="4">
    <source>
        <dbReference type="ARBA" id="ARBA00022448"/>
    </source>
</evidence>
<proteinExistence type="inferred from homology"/>
<evidence type="ECO:0000256" key="10">
    <source>
        <dbReference type="ARBA" id="ARBA00023136"/>
    </source>
</evidence>
<evidence type="ECO:0000313" key="14">
    <source>
        <dbReference type="WBParaSite" id="PSAMB.scaffold272size59799.g4005.t1"/>
    </source>
</evidence>
<dbReference type="Pfam" id="PF03839">
    <property type="entry name" value="Sec62"/>
    <property type="match status" value="1"/>
</dbReference>
<keyword evidence="13" id="KW-1185">Reference proteome</keyword>
<dbReference type="PANTHER" id="PTHR12443">
    <property type="entry name" value="TRANSLOCATION PROTEIN SEC62"/>
    <property type="match status" value="1"/>
</dbReference>
<dbReference type="GO" id="GO:0005789">
    <property type="term" value="C:endoplasmic reticulum membrane"/>
    <property type="evidence" value="ECO:0007669"/>
    <property type="project" value="UniProtKB-SubCell"/>
</dbReference>
<keyword evidence="5 12" id="KW-0812">Transmembrane</keyword>
<evidence type="ECO:0000256" key="7">
    <source>
        <dbReference type="ARBA" id="ARBA00022927"/>
    </source>
</evidence>
<dbReference type="InterPro" id="IPR004728">
    <property type="entry name" value="Sec62"/>
</dbReference>
<evidence type="ECO:0000256" key="9">
    <source>
        <dbReference type="ARBA" id="ARBA00023010"/>
    </source>
</evidence>
<evidence type="ECO:0000256" key="5">
    <source>
        <dbReference type="ARBA" id="ARBA00022692"/>
    </source>
</evidence>
<evidence type="ECO:0000256" key="12">
    <source>
        <dbReference type="SAM" id="Phobius"/>
    </source>
</evidence>
<feature type="compositionally biased region" description="Polar residues" evidence="11">
    <location>
        <begin position="122"/>
        <end position="132"/>
    </location>
</feature>
<evidence type="ECO:0000256" key="1">
    <source>
        <dbReference type="ARBA" id="ARBA00004477"/>
    </source>
</evidence>